<accession>A0ACC6KNI0</accession>
<keyword evidence="2" id="KW-1185">Reference proteome</keyword>
<dbReference type="EMBL" id="JAVDTP010000021">
    <property type="protein sequence ID" value="MDR6754065.1"/>
    <property type="molecule type" value="Genomic_DNA"/>
</dbReference>
<keyword evidence="1" id="KW-0378">Hydrolase</keyword>
<keyword evidence="1" id="KW-0645">Protease</keyword>
<dbReference type="Proteomes" id="UP001252370">
    <property type="component" value="Unassembled WGS sequence"/>
</dbReference>
<name>A0ACC6KNI0_9DEIO</name>
<protein>
    <submittedName>
        <fullName evidence="1">C-terminal processing protease CtpA/Prc</fullName>
    </submittedName>
</protein>
<gene>
    <name evidence="1" type="ORF">J2Y01_004596</name>
</gene>
<reference evidence="1" key="1">
    <citation type="submission" date="2023-07" db="EMBL/GenBank/DDBJ databases">
        <title>Sorghum-associated microbial communities from plants grown in Nebraska, USA.</title>
        <authorList>
            <person name="Schachtman D."/>
        </authorList>
    </citation>
    <scope>NUCLEOTIDE SEQUENCE</scope>
    <source>
        <strain evidence="1">BE73</strain>
    </source>
</reference>
<evidence type="ECO:0000313" key="2">
    <source>
        <dbReference type="Proteomes" id="UP001252370"/>
    </source>
</evidence>
<evidence type="ECO:0000313" key="1">
    <source>
        <dbReference type="EMBL" id="MDR6754065.1"/>
    </source>
</evidence>
<proteinExistence type="predicted"/>
<sequence length="389" mass="42177">MTQQTTTEPTQPTESTKDYLKTALDLIESDAVRSASVDWTTVRAVAHRLAANASTTADTYAAIEFALSALQDRHSFLQRPAQPYGSSPGGFGIKYVQGVIARVYPGSPADHAGLQVGDRILTINDVPVGHGINQEMPRAGDISITYQPRTIPDEQRLHLRRAPFGMNRVPQGRLVRPDVAWIDLPDHGGDGTLPDGQLYQDVVQDIIAKLYRAGARKWMVDLRLNEGGNMYPMLAGIGPLTGEGPLGAFVRDGETWPWVYQDGAVSVDGQVNSRVTGQPHPPLDAETRVAVLLSPLTSSSGEIVALSFQGRPATRLFGEPTQGLTSANGPYPLSDGATIWLATCYEADRTGQVHTAEVHPDLLVRTEWGDYLTPQDEVMQAALAWLSAY</sequence>
<organism evidence="1 2">
    <name type="scientific">Deinococcus soli</name>
    <name type="common">ex Cha et al. 2016</name>
    <dbReference type="NCBI Taxonomy" id="1309411"/>
    <lineage>
        <taxon>Bacteria</taxon>
        <taxon>Thermotogati</taxon>
        <taxon>Deinococcota</taxon>
        <taxon>Deinococci</taxon>
        <taxon>Deinococcales</taxon>
        <taxon>Deinococcaceae</taxon>
        <taxon>Deinococcus</taxon>
    </lineage>
</organism>
<comment type="caution">
    <text evidence="1">The sequence shown here is derived from an EMBL/GenBank/DDBJ whole genome shotgun (WGS) entry which is preliminary data.</text>
</comment>